<proteinExistence type="predicted"/>
<accession>A0A0A9G3D5</accession>
<reference evidence="1" key="1">
    <citation type="submission" date="2014-09" db="EMBL/GenBank/DDBJ databases">
        <authorList>
            <person name="Magalhaes I.L.F."/>
            <person name="Oliveira U."/>
            <person name="Santos F.R."/>
            <person name="Vidigal T.H.D.A."/>
            <person name="Brescovit A.D."/>
            <person name="Santos A.J."/>
        </authorList>
    </citation>
    <scope>NUCLEOTIDE SEQUENCE</scope>
    <source>
        <tissue evidence="1">Shoot tissue taken approximately 20 cm above the soil surface</tissue>
    </source>
</reference>
<organism evidence="1">
    <name type="scientific">Arundo donax</name>
    <name type="common">Giant reed</name>
    <name type="synonym">Donax arundinaceus</name>
    <dbReference type="NCBI Taxonomy" id="35708"/>
    <lineage>
        <taxon>Eukaryota</taxon>
        <taxon>Viridiplantae</taxon>
        <taxon>Streptophyta</taxon>
        <taxon>Embryophyta</taxon>
        <taxon>Tracheophyta</taxon>
        <taxon>Spermatophyta</taxon>
        <taxon>Magnoliopsida</taxon>
        <taxon>Liliopsida</taxon>
        <taxon>Poales</taxon>
        <taxon>Poaceae</taxon>
        <taxon>PACMAD clade</taxon>
        <taxon>Arundinoideae</taxon>
        <taxon>Arundineae</taxon>
        <taxon>Arundo</taxon>
    </lineage>
</organism>
<evidence type="ECO:0000313" key="1">
    <source>
        <dbReference type="EMBL" id="JAE19027.1"/>
    </source>
</evidence>
<dbReference type="AlphaFoldDB" id="A0A0A9G3D5"/>
<sequence length="30" mass="3582">MTIHNQWNGKKIIAQANRDMPNIFIQKENK</sequence>
<dbReference type="EMBL" id="GBRH01178869">
    <property type="protein sequence ID" value="JAE19027.1"/>
    <property type="molecule type" value="Transcribed_RNA"/>
</dbReference>
<protein>
    <submittedName>
        <fullName evidence="1">Uncharacterized protein</fullName>
    </submittedName>
</protein>
<name>A0A0A9G3D5_ARUDO</name>
<reference evidence="1" key="2">
    <citation type="journal article" date="2015" name="Data Brief">
        <title>Shoot transcriptome of the giant reed, Arundo donax.</title>
        <authorList>
            <person name="Barrero R.A."/>
            <person name="Guerrero F.D."/>
            <person name="Moolhuijzen P."/>
            <person name="Goolsby J.A."/>
            <person name="Tidwell J."/>
            <person name="Bellgard S.E."/>
            <person name="Bellgard M.I."/>
        </authorList>
    </citation>
    <scope>NUCLEOTIDE SEQUENCE</scope>
    <source>
        <tissue evidence="1">Shoot tissue taken approximately 20 cm above the soil surface</tissue>
    </source>
</reference>